<keyword evidence="1" id="KW-0732">Signal</keyword>
<gene>
    <name evidence="2" type="ORF">K08M4_37940</name>
</gene>
<dbReference type="PROSITE" id="PS51257">
    <property type="entry name" value="PROKAR_LIPOPROTEIN"/>
    <property type="match status" value="1"/>
</dbReference>
<proteinExistence type="predicted"/>
<dbReference type="EMBL" id="CP017917">
    <property type="protein sequence ID" value="ARP40455.1"/>
    <property type="molecule type" value="Genomic_DNA"/>
</dbReference>
<evidence type="ECO:0000313" key="3">
    <source>
        <dbReference type="Proteomes" id="UP000194136"/>
    </source>
</evidence>
<dbReference type="AlphaFoldDB" id="A0AA34TSV0"/>
<feature type="chain" id="PRO_5041388687" description="DUF4157 domain-containing protein" evidence="1">
    <location>
        <begin position="21"/>
        <end position="182"/>
    </location>
</feature>
<keyword evidence="3" id="KW-1185">Reference proteome</keyword>
<feature type="signal peptide" evidence="1">
    <location>
        <begin position="1"/>
        <end position="20"/>
    </location>
</feature>
<evidence type="ECO:0008006" key="4">
    <source>
        <dbReference type="Google" id="ProtNLM"/>
    </source>
</evidence>
<dbReference type="Proteomes" id="UP000194136">
    <property type="component" value="Chromosome 2"/>
</dbReference>
<dbReference type="RefSeq" id="WP_086051015.1">
    <property type="nucleotide sequence ID" value="NZ_CP017917.1"/>
</dbReference>
<sequence length="182" mass="20903">MKRTLKIIALLLLAISILGCEDKNEVYENPPSYLLEQLEAYFPLSFKYVRKNEEIALTQGVPLLPQYIEIAHKIGIKHPEKIRVHYADSIPLPENESLLFQMQRLGLDSPYITGTTFGYGIWIVNRSKGDKLLMSHELIHVKQVEDMGLEAFTKKYLLQLKVFGYAESPIELEAYEKAGDYL</sequence>
<dbReference type="KEGG" id="vsy:K08M4_37940"/>
<name>A0AA34TSV0_9VIBR</name>
<reference evidence="2 3" key="1">
    <citation type="submission" date="2016-10" db="EMBL/GenBank/DDBJ databases">
        <title>The High Quality Genome of Vibrio splendidus K08M4.</title>
        <authorList>
            <person name="Wendling C."/>
            <person name="Chibani C.M."/>
            <person name="Hertel R."/>
            <person name="Sproer C."/>
            <person name="Bunk B."/>
            <person name="Overmann J."/>
            <person name="Roth O."/>
            <person name="Liesegang H."/>
        </authorList>
    </citation>
    <scope>NUCLEOTIDE SEQUENCE [LARGE SCALE GENOMIC DNA]</scope>
    <source>
        <strain evidence="2 3">K08M4</strain>
    </source>
</reference>
<protein>
    <recommendedName>
        <fullName evidence="4">DUF4157 domain-containing protein</fullName>
    </recommendedName>
</protein>
<evidence type="ECO:0000313" key="2">
    <source>
        <dbReference type="EMBL" id="ARP40455.1"/>
    </source>
</evidence>
<accession>A0AA34TSV0</accession>
<organism evidence="2 3">
    <name type="scientific">Vibrio syngnathi</name>
    <dbReference type="NCBI Taxonomy" id="3034029"/>
    <lineage>
        <taxon>Bacteria</taxon>
        <taxon>Pseudomonadati</taxon>
        <taxon>Pseudomonadota</taxon>
        <taxon>Gammaproteobacteria</taxon>
        <taxon>Vibrionales</taxon>
        <taxon>Vibrionaceae</taxon>
        <taxon>Vibrio</taxon>
    </lineage>
</organism>
<evidence type="ECO:0000256" key="1">
    <source>
        <dbReference type="SAM" id="SignalP"/>
    </source>
</evidence>